<accession>A0A5B9W877</accession>
<dbReference type="Gene3D" id="3.10.50.40">
    <property type="match status" value="1"/>
</dbReference>
<gene>
    <name evidence="9" type="primary">fbp</name>
    <name evidence="9" type="ORF">OJF2_54810</name>
</gene>
<reference evidence="9 10" key="1">
    <citation type="submission" date="2019-08" db="EMBL/GenBank/DDBJ databases">
        <title>Deep-cultivation of Planctomycetes and their phenomic and genomic characterization uncovers novel biology.</title>
        <authorList>
            <person name="Wiegand S."/>
            <person name="Jogler M."/>
            <person name="Boedeker C."/>
            <person name="Pinto D."/>
            <person name="Vollmers J."/>
            <person name="Rivas-Marin E."/>
            <person name="Kohn T."/>
            <person name="Peeters S.H."/>
            <person name="Heuer A."/>
            <person name="Rast P."/>
            <person name="Oberbeckmann S."/>
            <person name="Bunk B."/>
            <person name="Jeske O."/>
            <person name="Meyerdierks A."/>
            <person name="Storesund J.E."/>
            <person name="Kallscheuer N."/>
            <person name="Luecker S."/>
            <person name="Lage O.M."/>
            <person name="Pohl T."/>
            <person name="Merkel B.J."/>
            <person name="Hornburger P."/>
            <person name="Mueller R.-W."/>
            <person name="Bruemmer F."/>
            <person name="Labrenz M."/>
            <person name="Spormann A.M."/>
            <person name="Op den Camp H."/>
            <person name="Overmann J."/>
            <person name="Amann R."/>
            <person name="Jetten M.S.M."/>
            <person name="Mascher T."/>
            <person name="Medema M.H."/>
            <person name="Devos D.P."/>
            <person name="Kaster A.-K."/>
            <person name="Ovreas L."/>
            <person name="Rohde M."/>
            <person name="Galperin M.Y."/>
            <person name="Jogler C."/>
        </authorList>
    </citation>
    <scope>NUCLEOTIDE SEQUENCE [LARGE SCALE GENOMIC DNA]</scope>
    <source>
        <strain evidence="9 10">OJF2</strain>
    </source>
</reference>
<dbReference type="PANTHER" id="PTHR43811:SF19">
    <property type="entry name" value="39 KDA FK506-BINDING NUCLEAR PROTEIN"/>
    <property type="match status" value="1"/>
</dbReference>
<feature type="domain" description="PPIase FKBP-type" evidence="8">
    <location>
        <begin position="108"/>
        <end position="196"/>
    </location>
</feature>
<evidence type="ECO:0000256" key="5">
    <source>
        <dbReference type="PROSITE-ProRule" id="PRU00277"/>
    </source>
</evidence>
<comment type="catalytic activity">
    <reaction evidence="1 5 6">
        <text>[protein]-peptidylproline (omega=180) = [protein]-peptidylproline (omega=0)</text>
        <dbReference type="Rhea" id="RHEA:16237"/>
        <dbReference type="Rhea" id="RHEA-COMP:10747"/>
        <dbReference type="Rhea" id="RHEA-COMP:10748"/>
        <dbReference type="ChEBI" id="CHEBI:83833"/>
        <dbReference type="ChEBI" id="CHEBI:83834"/>
        <dbReference type="EC" id="5.2.1.8"/>
    </reaction>
</comment>
<dbReference type="AlphaFoldDB" id="A0A5B9W877"/>
<dbReference type="EC" id="5.2.1.8" evidence="6"/>
<proteinExistence type="inferred from homology"/>
<organism evidence="9 10">
    <name type="scientific">Aquisphaera giovannonii</name>
    <dbReference type="NCBI Taxonomy" id="406548"/>
    <lineage>
        <taxon>Bacteria</taxon>
        <taxon>Pseudomonadati</taxon>
        <taxon>Planctomycetota</taxon>
        <taxon>Planctomycetia</taxon>
        <taxon>Isosphaerales</taxon>
        <taxon>Isosphaeraceae</taxon>
        <taxon>Aquisphaera</taxon>
    </lineage>
</organism>
<dbReference type="FunFam" id="3.10.50.40:FF:000006">
    <property type="entry name" value="Peptidyl-prolyl cis-trans isomerase"/>
    <property type="match status" value="1"/>
</dbReference>
<evidence type="ECO:0000256" key="7">
    <source>
        <dbReference type="SAM" id="SignalP"/>
    </source>
</evidence>
<dbReference type="Proteomes" id="UP000324233">
    <property type="component" value="Chromosome"/>
</dbReference>
<evidence type="ECO:0000256" key="1">
    <source>
        <dbReference type="ARBA" id="ARBA00000971"/>
    </source>
</evidence>
<dbReference type="PROSITE" id="PS51257">
    <property type="entry name" value="PROKAR_LIPOPROTEIN"/>
    <property type="match status" value="1"/>
</dbReference>
<feature type="signal peptide" evidence="7">
    <location>
        <begin position="1"/>
        <end position="23"/>
    </location>
</feature>
<dbReference type="PROSITE" id="PS50059">
    <property type="entry name" value="FKBP_PPIASE"/>
    <property type="match status" value="1"/>
</dbReference>
<evidence type="ECO:0000256" key="3">
    <source>
        <dbReference type="ARBA" id="ARBA00023110"/>
    </source>
</evidence>
<evidence type="ECO:0000256" key="6">
    <source>
        <dbReference type="RuleBase" id="RU003915"/>
    </source>
</evidence>
<dbReference type="Pfam" id="PF00254">
    <property type="entry name" value="FKBP_C"/>
    <property type="match status" value="1"/>
</dbReference>
<keyword evidence="7" id="KW-0732">Signal</keyword>
<dbReference type="PANTHER" id="PTHR43811">
    <property type="entry name" value="FKBP-TYPE PEPTIDYL-PROLYL CIS-TRANS ISOMERASE FKPA"/>
    <property type="match status" value="1"/>
</dbReference>
<dbReference type="OrthoDB" id="280278at2"/>
<evidence type="ECO:0000256" key="2">
    <source>
        <dbReference type="ARBA" id="ARBA00006577"/>
    </source>
</evidence>
<dbReference type="SUPFAM" id="SSF54534">
    <property type="entry name" value="FKBP-like"/>
    <property type="match status" value="1"/>
</dbReference>
<keyword evidence="4 5" id="KW-0413">Isomerase</keyword>
<dbReference type="InterPro" id="IPR046357">
    <property type="entry name" value="PPIase_dom_sf"/>
</dbReference>
<dbReference type="InterPro" id="IPR001179">
    <property type="entry name" value="PPIase_FKBP_dom"/>
</dbReference>
<comment type="similarity">
    <text evidence="2 6">Belongs to the FKBP-type PPIase family.</text>
</comment>
<dbReference type="GO" id="GO:0003755">
    <property type="term" value="F:peptidyl-prolyl cis-trans isomerase activity"/>
    <property type="evidence" value="ECO:0007669"/>
    <property type="project" value="UniProtKB-UniRule"/>
</dbReference>
<sequence length="197" mass="20288" precursor="true">MWRWYAGFAGCLILAGATTGCDAPDSFVPTTPPGAINPKTLPAGDEGAVAVGESAVAAGKTGASAVEKAKAAQVTAAPPTAKGETKTTVGGVKYETLKEGTGDELKGGHVAQVHYVGTLPDGTVFDSSRKKGEPLPVTVGAQGIIKGWNEGLPGMKVGEIRKLLIPSKLAYGERGFAPQIPPNTDLTFEIELLKILY</sequence>
<feature type="chain" id="PRO_5022756449" description="Peptidyl-prolyl cis-trans isomerase" evidence="7">
    <location>
        <begin position="24"/>
        <end position="197"/>
    </location>
</feature>
<name>A0A5B9W877_9BACT</name>
<evidence type="ECO:0000313" key="10">
    <source>
        <dbReference type="Proteomes" id="UP000324233"/>
    </source>
</evidence>
<dbReference type="KEGG" id="agv:OJF2_54810"/>
<dbReference type="EMBL" id="CP042997">
    <property type="protein sequence ID" value="QEH36896.1"/>
    <property type="molecule type" value="Genomic_DNA"/>
</dbReference>
<evidence type="ECO:0000313" key="9">
    <source>
        <dbReference type="EMBL" id="QEH36896.1"/>
    </source>
</evidence>
<evidence type="ECO:0000256" key="4">
    <source>
        <dbReference type="ARBA" id="ARBA00023235"/>
    </source>
</evidence>
<keyword evidence="10" id="KW-1185">Reference proteome</keyword>
<evidence type="ECO:0000259" key="8">
    <source>
        <dbReference type="PROSITE" id="PS50059"/>
    </source>
</evidence>
<protein>
    <recommendedName>
        <fullName evidence="6">Peptidyl-prolyl cis-trans isomerase</fullName>
        <ecNumber evidence="6">5.2.1.8</ecNumber>
    </recommendedName>
</protein>
<keyword evidence="3 5" id="KW-0697">Rotamase</keyword>